<dbReference type="OrthoDB" id="7018021at2"/>
<reference evidence="1 2" key="1">
    <citation type="submission" date="2018-04" db="EMBL/GenBank/DDBJ databases">
        <title>Pseudomonas sp. nov., isolated from mangrove soil.</title>
        <authorList>
            <person name="Chen C."/>
        </authorList>
    </citation>
    <scope>NUCLEOTIDE SEQUENCE [LARGE SCALE GENOMIC DNA]</scope>
    <source>
        <strain evidence="1 2">TC-11</strain>
    </source>
</reference>
<comment type="caution">
    <text evidence="1">The sequence shown here is derived from an EMBL/GenBank/DDBJ whole genome shotgun (WGS) entry which is preliminary data.</text>
</comment>
<accession>A0A2T5P7F6</accession>
<keyword evidence="2" id="KW-1185">Reference proteome</keyword>
<organism evidence="1 2">
    <name type="scientific">Pseudomonas mangrovi</name>
    <dbReference type="NCBI Taxonomy" id="2161748"/>
    <lineage>
        <taxon>Bacteria</taxon>
        <taxon>Pseudomonadati</taxon>
        <taxon>Pseudomonadota</taxon>
        <taxon>Gammaproteobacteria</taxon>
        <taxon>Pseudomonadales</taxon>
        <taxon>Pseudomonadaceae</taxon>
        <taxon>Pseudomonas</taxon>
    </lineage>
</organism>
<dbReference type="AlphaFoldDB" id="A0A2T5P7F6"/>
<gene>
    <name evidence="1" type="ORF">DBO85_15380</name>
</gene>
<dbReference type="Proteomes" id="UP000244064">
    <property type="component" value="Unassembled WGS sequence"/>
</dbReference>
<dbReference type="EMBL" id="QASN01000020">
    <property type="protein sequence ID" value="PTU73689.1"/>
    <property type="molecule type" value="Genomic_DNA"/>
</dbReference>
<proteinExistence type="predicted"/>
<evidence type="ECO:0000313" key="1">
    <source>
        <dbReference type="EMBL" id="PTU73689.1"/>
    </source>
</evidence>
<dbReference type="RefSeq" id="WP_108108132.1">
    <property type="nucleotide sequence ID" value="NZ_QASN01000020.1"/>
</dbReference>
<protein>
    <submittedName>
        <fullName evidence="1">Uncharacterized protein</fullName>
    </submittedName>
</protein>
<sequence length="64" mass="7429">MGRADFHQQHASRAHAEAARLLAQRSTLGPRWLTWVAAELYRLSPPEYVAMVRRELQRQVNTDD</sequence>
<name>A0A2T5P7F6_9PSED</name>
<evidence type="ECO:0000313" key="2">
    <source>
        <dbReference type="Proteomes" id="UP000244064"/>
    </source>
</evidence>